<organism evidence="2 3">
    <name type="scientific">Leucothrix pacifica</name>
    <dbReference type="NCBI Taxonomy" id="1247513"/>
    <lineage>
        <taxon>Bacteria</taxon>
        <taxon>Pseudomonadati</taxon>
        <taxon>Pseudomonadota</taxon>
        <taxon>Gammaproteobacteria</taxon>
        <taxon>Thiotrichales</taxon>
        <taxon>Thiotrichaceae</taxon>
        <taxon>Leucothrix</taxon>
    </lineage>
</organism>
<dbReference type="EMBL" id="QGKM01000046">
    <property type="protein sequence ID" value="PWQ95377.1"/>
    <property type="molecule type" value="Genomic_DNA"/>
</dbReference>
<gene>
    <name evidence="2" type="ORF">DKW60_14950</name>
</gene>
<evidence type="ECO:0000313" key="2">
    <source>
        <dbReference type="EMBL" id="PWQ95377.1"/>
    </source>
</evidence>
<feature type="coiled-coil region" evidence="1">
    <location>
        <begin position="45"/>
        <end position="82"/>
    </location>
</feature>
<dbReference type="Proteomes" id="UP000245539">
    <property type="component" value="Unassembled WGS sequence"/>
</dbReference>
<sequence length="109" mass="12661">MAFTLRLNEEEEHNLQAIMKQEGYKTASEAVRRCVNEHLPLKSYKDEYLRIKESYTSLLKALEQKKQAEDELEAQITQRLAQLDNGEIEILDGPTALQSLRKRSLDRAQ</sequence>
<evidence type="ECO:0000313" key="3">
    <source>
        <dbReference type="Proteomes" id="UP000245539"/>
    </source>
</evidence>
<reference evidence="2 3" key="1">
    <citation type="submission" date="2018-05" db="EMBL/GenBank/DDBJ databases">
        <title>Leucothrix arctica sp. nov., isolated from Arctic seawater.</title>
        <authorList>
            <person name="Choi A."/>
            <person name="Baek K."/>
        </authorList>
    </citation>
    <scope>NUCLEOTIDE SEQUENCE [LARGE SCALE GENOMIC DNA]</scope>
    <source>
        <strain evidence="2 3">JCM 18388</strain>
    </source>
</reference>
<keyword evidence="3" id="KW-1185">Reference proteome</keyword>
<accession>A0A317CAH9</accession>
<name>A0A317CAH9_9GAMM</name>
<proteinExistence type="predicted"/>
<dbReference type="AlphaFoldDB" id="A0A317CAH9"/>
<protein>
    <submittedName>
        <fullName evidence="2">Uncharacterized protein</fullName>
    </submittedName>
</protein>
<keyword evidence="1" id="KW-0175">Coiled coil</keyword>
<evidence type="ECO:0000256" key="1">
    <source>
        <dbReference type="SAM" id="Coils"/>
    </source>
</evidence>
<dbReference type="RefSeq" id="WP_109838467.1">
    <property type="nucleotide sequence ID" value="NZ_QGKM01000046.1"/>
</dbReference>
<comment type="caution">
    <text evidence="2">The sequence shown here is derived from an EMBL/GenBank/DDBJ whole genome shotgun (WGS) entry which is preliminary data.</text>
</comment>